<dbReference type="GO" id="GO:0016042">
    <property type="term" value="P:lipid catabolic process"/>
    <property type="evidence" value="ECO:0007669"/>
    <property type="project" value="UniProtKB-ARBA"/>
</dbReference>
<dbReference type="InterPro" id="IPR052066">
    <property type="entry name" value="Glycosphingolipid_Hydrolases"/>
</dbReference>
<name>A0A9W6ZC26_9STRA</name>
<gene>
    <name evidence="7" type="ORF">TL16_g00542</name>
</gene>
<feature type="domain" description="Glycoside hydrolase family 5 C-terminal" evidence="6">
    <location>
        <begin position="270"/>
        <end position="355"/>
    </location>
</feature>
<dbReference type="EMBL" id="BLQM01000010">
    <property type="protein sequence ID" value="GMH49536.1"/>
    <property type="molecule type" value="Genomic_DNA"/>
</dbReference>
<sequence length="359" mass="39635">MEGDDFYLEPKLGNALVPIKTACSTKKQGPGWHEPTMASADAYQAFWTDVDGVLDQWGEMWKYVAERFKDRPEVLGIELINEPFAGDLYHHPLLMVPHPSPTNADAVNLQPAYDIIAAKIREADSDRLIFFDGVTWGDLGAGFTDTPNGDEKAVLGFHYYAPPQLDPTSGHAEFQFKAQKRVAKKLKSGMFLTETSQPDGKNVNFCSKGGIGDAADSSLTSWAGWEWKSFCREEEGSDIQVGEWGACKTGYSANWDGPEPSEEFQTSNGRTYAHFVAGEIEEMKYDVKTKDFELTYSVGEGEGVTEIYCRPEHYANGVNVVVEGNVVWEWDVGKLRGFVSSGEGARAGDVIKVKITNGI</sequence>
<dbReference type="Proteomes" id="UP001162640">
    <property type="component" value="Unassembled WGS sequence"/>
</dbReference>
<evidence type="ECO:0000256" key="2">
    <source>
        <dbReference type="ARBA" id="ARBA00022801"/>
    </source>
</evidence>
<keyword evidence="3 4" id="KW-0326">Glycosidase</keyword>
<protein>
    <recommendedName>
        <fullName evidence="9">Glycoside hydrolase family 5 protein</fullName>
    </recommendedName>
</protein>
<evidence type="ECO:0000313" key="8">
    <source>
        <dbReference type="Proteomes" id="UP001162640"/>
    </source>
</evidence>
<dbReference type="Pfam" id="PF00150">
    <property type="entry name" value="Cellulase"/>
    <property type="match status" value="1"/>
</dbReference>
<evidence type="ECO:0000313" key="7">
    <source>
        <dbReference type="EMBL" id="GMH49536.1"/>
    </source>
</evidence>
<proteinExistence type="inferred from homology"/>
<keyword evidence="2 4" id="KW-0378">Hydrolase</keyword>
<organism evidence="7 8">
    <name type="scientific">Triparma laevis f. inornata</name>
    <dbReference type="NCBI Taxonomy" id="1714386"/>
    <lineage>
        <taxon>Eukaryota</taxon>
        <taxon>Sar</taxon>
        <taxon>Stramenopiles</taxon>
        <taxon>Ochrophyta</taxon>
        <taxon>Bolidophyceae</taxon>
        <taxon>Parmales</taxon>
        <taxon>Triparmaceae</taxon>
        <taxon>Triparma</taxon>
    </lineage>
</organism>
<comment type="similarity">
    <text evidence="1 4">Belongs to the glycosyl hydrolase 5 (cellulase A) family.</text>
</comment>
<accession>A0A9W6ZC26</accession>
<evidence type="ECO:0000256" key="4">
    <source>
        <dbReference type="RuleBase" id="RU361153"/>
    </source>
</evidence>
<dbReference type="InterPro" id="IPR013780">
    <property type="entry name" value="Glyco_hydro_b"/>
</dbReference>
<dbReference type="GO" id="GO:1901136">
    <property type="term" value="P:carbohydrate derivative catabolic process"/>
    <property type="evidence" value="ECO:0007669"/>
    <property type="project" value="UniProtKB-ARBA"/>
</dbReference>
<evidence type="ECO:0000256" key="1">
    <source>
        <dbReference type="ARBA" id="ARBA00005641"/>
    </source>
</evidence>
<dbReference type="AlphaFoldDB" id="A0A9W6ZC26"/>
<dbReference type="Gene3D" id="3.20.20.80">
    <property type="entry name" value="Glycosidases"/>
    <property type="match status" value="1"/>
</dbReference>
<reference evidence="8" key="1">
    <citation type="journal article" date="2023" name="Commun. Biol.">
        <title>Genome analysis of Parmales, the sister group of diatoms, reveals the evolutionary specialization of diatoms from phago-mixotrophs to photoautotrophs.</title>
        <authorList>
            <person name="Ban H."/>
            <person name="Sato S."/>
            <person name="Yoshikawa S."/>
            <person name="Yamada K."/>
            <person name="Nakamura Y."/>
            <person name="Ichinomiya M."/>
            <person name="Sato N."/>
            <person name="Blanc-Mathieu R."/>
            <person name="Endo H."/>
            <person name="Kuwata A."/>
            <person name="Ogata H."/>
        </authorList>
    </citation>
    <scope>NUCLEOTIDE SEQUENCE [LARGE SCALE GENOMIC DNA]</scope>
</reference>
<dbReference type="Gene3D" id="2.60.40.1180">
    <property type="entry name" value="Golgi alpha-mannosidase II"/>
    <property type="match status" value="1"/>
</dbReference>
<feature type="domain" description="Glycoside hydrolase family 5" evidence="5">
    <location>
        <begin position="50"/>
        <end position="229"/>
    </location>
</feature>
<dbReference type="Pfam" id="PF18564">
    <property type="entry name" value="Glyco_hydro_5_C"/>
    <property type="match status" value="1"/>
</dbReference>
<evidence type="ECO:0000259" key="6">
    <source>
        <dbReference type="Pfam" id="PF18564"/>
    </source>
</evidence>
<dbReference type="InterPro" id="IPR017853">
    <property type="entry name" value="GH"/>
</dbReference>
<dbReference type="GO" id="GO:0004553">
    <property type="term" value="F:hydrolase activity, hydrolyzing O-glycosyl compounds"/>
    <property type="evidence" value="ECO:0007669"/>
    <property type="project" value="InterPro"/>
</dbReference>
<comment type="caution">
    <text evidence="7">The sequence shown here is derived from an EMBL/GenBank/DDBJ whole genome shotgun (WGS) entry which is preliminary data.</text>
</comment>
<dbReference type="GO" id="GO:0000272">
    <property type="term" value="P:polysaccharide catabolic process"/>
    <property type="evidence" value="ECO:0007669"/>
    <property type="project" value="InterPro"/>
</dbReference>
<evidence type="ECO:0008006" key="9">
    <source>
        <dbReference type="Google" id="ProtNLM"/>
    </source>
</evidence>
<dbReference type="PANTHER" id="PTHR31308:SF3">
    <property type="entry name" value="ENDOGLYCOCERAMIDASE"/>
    <property type="match status" value="1"/>
</dbReference>
<dbReference type="SUPFAM" id="SSF51445">
    <property type="entry name" value="(Trans)glycosidases"/>
    <property type="match status" value="1"/>
</dbReference>
<dbReference type="InterPro" id="IPR001547">
    <property type="entry name" value="Glyco_hydro_5"/>
</dbReference>
<evidence type="ECO:0000256" key="3">
    <source>
        <dbReference type="ARBA" id="ARBA00023295"/>
    </source>
</evidence>
<dbReference type="PANTHER" id="PTHR31308">
    <property type="match status" value="1"/>
</dbReference>
<dbReference type="InterPro" id="IPR041036">
    <property type="entry name" value="GH5_C"/>
</dbReference>
<evidence type="ECO:0000259" key="5">
    <source>
        <dbReference type="Pfam" id="PF00150"/>
    </source>
</evidence>